<name>A0ABZ0W514_9BACT</name>
<accession>A0ABZ0W514</accession>
<proteinExistence type="predicted"/>
<sequence>MDIENQYPIGHASFVEFSTAAKESALGDIQFLPNALEAAILNLDEAQLQTPYRAGGWTVNQLVHHVADSHMNAYIRFKLGLTESIPTIKPYEEQLWAELKDVASIPINVSITLLFALHQRWYAALKDLDDKSWERTVFHPASQKELSLWYLLQMYAWHGRHHVAQINGLREKMRWGIGVS</sequence>
<keyword evidence="3" id="KW-1185">Reference proteome</keyword>
<dbReference type="Pfam" id="PF12867">
    <property type="entry name" value="DinB_2"/>
    <property type="match status" value="1"/>
</dbReference>
<dbReference type="InterPro" id="IPR034660">
    <property type="entry name" value="DinB/YfiT-like"/>
</dbReference>
<keyword evidence="2" id="KW-0378">Hydrolase</keyword>
<reference evidence="2 3" key="1">
    <citation type="submission" date="2023-12" db="EMBL/GenBank/DDBJ databases">
        <title>Genome sequencing and assembly of bacterial species from a model synthetic community.</title>
        <authorList>
            <person name="Hogle S.L."/>
        </authorList>
    </citation>
    <scope>NUCLEOTIDE SEQUENCE [LARGE SCALE GENOMIC DNA]</scope>
    <source>
        <strain evidence="2 3">HAMBI_3031</strain>
    </source>
</reference>
<evidence type="ECO:0000313" key="3">
    <source>
        <dbReference type="Proteomes" id="UP001325680"/>
    </source>
</evidence>
<gene>
    <name evidence="2" type="ORF">U0035_21835</name>
</gene>
<protein>
    <submittedName>
        <fullName evidence="2">Metal-dependent hydrolase</fullName>
    </submittedName>
</protein>
<evidence type="ECO:0000259" key="1">
    <source>
        <dbReference type="Pfam" id="PF12867"/>
    </source>
</evidence>
<dbReference type="InterPro" id="IPR024775">
    <property type="entry name" value="DinB-like"/>
</dbReference>
<dbReference type="Proteomes" id="UP001325680">
    <property type="component" value="Chromosome"/>
</dbReference>
<dbReference type="SUPFAM" id="SSF109854">
    <property type="entry name" value="DinB/YfiT-like putative metalloenzymes"/>
    <property type="match status" value="1"/>
</dbReference>
<dbReference type="Gene3D" id="1.20.120.450">
    <property type="entry name" value="dinb family like domain"/>
    <property type="match status" value="1"/>
</dbReference>
<dbReference type="EMBL" id="CP139960">
    <property type="protein sequence ID" value="WQD38317.1"/>
    <property type="molecule type" value="Genomic_DNA"/>
</dbReference>
<organism evidence="2 3">
    <name type="scientific">Niabella yanshanensis</name>
    <dbReference type="NCBI Taxonomy" id="577386"/>
    <lineage>
        <taxon>Bacteria</taxon>
        <taxon>Pseudomonadati</taxon>
        <taxon>Bacteroidota</taxon>
        <taxon>Chitinophagia</taxon>
        <taxon>Chitinophagales</taxon>
        <taxon>Chitinophagaceae</taxon>
        <taxon>Niabella</taxon>
    </lineage>
</organism>
<evidence type="ECO:0000313" key="2">
    <source>
        <dbReference type="EMBL" id="WQD38317.1"/>
    </source>
</evidence>
<feature type="domain" description="DinB-like" evidence="1">
    <location>
        <begin position="33"/>
        <end position="166"/>
    </location>
</feature>
<dbReference type="GO" id="GO:0016787">
    <property type="term" value="F:hydrolase activity"/>
    <property type="evidence" value="ECO:0007669"/>
    <property type="project" value="UniProtKB-KW"/>
</dbReference>
<dbReference type="NCBIfam" id="NF009807">
    <property type="entry name" value="PRK13291.1"/>
    <property type="match status" value="1"/>
</dbReference>
<dbReference type="RefSeq" id="WP_245957726.1">
    <property type="nucleotide sequence ID" value="NZ_CP139960.1"/>
</dbReference>